<accession>A0A2S2PXL2</accession>
<proteinExistence type="predicted"/>
<reference evidence="1" key="1">
    <citation type="submission" date="2018-04" db="EMBL/GenBank/DDBJ databases">
        <title>Transcriptome assembly of Sipha flava.</title>
        <authorList>
            <person name="Scully E.D."/>
            <person name="Geib S.M."/>
            <person name="Palmer N.A."/>
            <person name="Koch K."/>
            <person name="Bradshaw J."/>
            <person name="Heng-Moss T."/>
            <person name="Sarath G."/>
        </authorList>
    </citation>
    <scope>NUCLEOTIDE SEQUENCE</scope>
</reference>
<organism evidence="1">
    <name type="scientific">Sipha flava</name>
    <name type="common">yellow sugarcane aphid</name>
    <dbReference type="NCBI Taxonomy" id="143950"/>
    <lineage>
        <taxon>Eukaryota</taxon>
        <taxon>Metazoa</taxon>
        <taxon>Ecdysozoa</taxon>
        <taxon>Arthropoda</taxon>
        <taxon>Hexapoda</taxon>
        <taxon>Insecta</taxon>
        <taxon>Pterygota</taxon>
        <taxon>Neoptera</taxon>
        <taxon>Paraneoptera</taxon>
        <taxon>Hemiptera</taxon>
        <taxon>Sternorrhyncha</taxon>
        <taxon>Aphidomorpha</taxon>
        <taxon>Aphidoidea</taxon>
        <taxon>Aphididae</taxon>
        <taxon>Sipha</taxon>
    </lineage>
</organism>
<dbReference type="EMBL" id="GGMS01001065">
    <property type="protein sequence ID" value="MBY70268.1"/>
    <property type="molecule type" value="Transcribed_RNA"/>
</dbReference>
<protein>
    <submittedName>
        <fullName evidence="1">Uncharacterized protein</fullName>
    </submittedName>
</protein>
<evidence type="ECO:0000313" key="1">
    <source>
        <dbReference type="EMBL" id="MBY70268.1"/>
    </source>
</evidence>
<sequence length="104" mass="12302">MSWNRSNSKNFKNKTQINTVTNLKYLKLLKINTSTIQRLVNISYVYFCYRNIKIKIMGSNNHSPLNAVIKHIYIVFGYFSYSSKGQQIIYSINVLKIRLKTIFR</sequence>
<dbReference type="AlphaFoldDB" id="A0A2S2PXL2"/>
<gene>
    <name evidence="1" type="ORF">g.37540</name>
</gene>
<name>A0A2S2PXL2_9HEMI</name>